<sequence>MTTPAVDLSRVHMVGIGGAGMSGIARILLSRGYHVSGSDMKDSRSILALRSAGAEVAIGHALENLQLLGEQPTVVVTSFAAIPQDNPELKGAREAGIPVIRRSDVLALLMQDRRSLLVAGTHGKTSTTSMAVAALQAAGTDPSFAIGGQLNRAGTNAHHGTGDIFIAEADESDGSFLSYSPRVAVVTNVEPDHLDYFGTEQAYRQVFADFAQLVEPGGALVVCLDDPGSVELGKLALAQDFRAEPVTVWGYGTRAAADAHPEIPAGAVVEKMSITAQGTHASVSLHADVAAEVGGDSESVEMLVRIPGVHMVLNAIAALLGGALLGANVAKLAEGIGDFDGVRRRFEFHGDVNGVQVYDDYAHHPTEITAVLTAARERLTAAGKGRVIAVFQPHLFSRTMTFAREFGEALSLADQVILLEIFGAREEPVEGVDSRIIGKHVSSQWSYQPVFNEVPESVAELAENGDMVLTIGAGTVTLLADEIMRALTERDSARENPGNSSAGADTAGAQ</sequence>
<dbReference type="EC" id="6.3.2.8" evidence="3 14"/>
<comment type="similarity">
    <text evidence="14">Belongs to the MurCDEF family.</text>
</comment>
<dbReference type="Gene3D" id="3.40.1190.10">
    <property type="entry name" value="Mur-like, catalytic domain"/>
    <property type="match status" value="1"/>
</dbReference>
<dbReference type="SUPFAM" id="SSF51984">
    <property type="entry name" value="MurCD N-terminal domain"/>
    <property type="match status" value="1"/>
</dbReference>
<gene>
    <name evidence="14" type="primary">murC</name>
    <name evidence="19" type="ORF">IRY30_06890</name>
</gene>
<evidence type="ECO:0000256" key="14">
    <source>
        <dbReference type="HAMAP-Rule" id="MF_00046"/>
    </source>
</evidence>
<keyword evidence="4 14" id="KW-0963">Cytoplasm</keyword>
<organism evidence="19 20">
    <name type="scientific">Corynebacterium suicordis DSM 45110</name>
    <dbReference type="NCBI Taxonomy" id="1121369"/>
    <lineage>
        <taxon>Bacteria</taxon>
        <taxon>Bacillati</taxon>
        <taxon>Actinomycetota</taxon>
        <taxon>Actinomycetes</taxon>
        <taxon>Mycobacteriales</taxon>
        <taxon>Corynebacteriaceae</taxon>
        <taxon>Corynebacterium</taxon>
    </lineage>
</organism>
<dbReference type="Gene3D" id="3.40.50.720">
    <property type="entry name" value="NAD(P)-binding Rossmann-like Domain"/>
    <property type="match status" value="1"/>
</dbReference>
<evidence type="ECO:0000256" key="3">
    <source>
        <dbReference type="ARBA" id="ARBA00012211"/>
    </source>
</evidence>
<comment type="catalytic activity">
    <reaction evidence="13 14">
        <text>UDP-N-acetyl-alpha-D-muramate + L-alanine + ATP = UDP-N-acetyl-alpha-D-muramoyl-L-alanine + ADP + phosphate + H(+)</text>
        <dbReference type="Rhea" id="RHEA:23372"/>
        <dbReference type="ChEBI" id="CHEBI:15378"/>
        <dbReference type="ChEBI" id="CHEBI:30616"/>
        <dbReference type="ChEBI" id="CHEBI:43474"/>
        <dbReference type="ChEBI" id="CHEBI:57972"/>
        <dbReference type="ChEBI" id="CHEBI:70757"/>
        <dbReference type="ChEBI" id="CHEBI:83898"/>
        <dbReference type="ChEBI" id="CHEBI:456216"/>
        <dbReference type="EC" id="6.3.2.8"/>
    </reaction>
</comment>
<feature type="domain" description="Mur ligase N-terminal catalytic" evidence="16">
    <location>
        <begin position="11"/>
        <end position="113"/>
    </location>
</feature>
<proteinExistence type="inferred from homology"/>
<comment type="function">
    <text evidence="14">Cell wall formation.</text>
</comment>
<dbReference type="Pfam" id="PF02875">
    <property type="entry name" value="Mur_ligase_C"/>
    <property type="match status" value="1"/>
</dbReference>
<evidence type="ECO:0000313" key="19">
    <source>
        <dbReference type="EMBL" id="MBF4553804.1"/>
    </source>
</evidence>
<dbReference type="HAMAP" id="MF_00046">
    <property type="entry name" value="MurC"/>
    <property type="match status" value="1"/>
</dbReference>
<dbReference type="InterPro" id="IPR050061">
    <property type="entry name" value="MurCDEF_pg_biosynth"/>
</dbReference>
<evidence type="ECO:0000256" key="7">
    <source>
        <dbReference type="ARBA" id="ARBA00022741"/>
    </source>
</evidence>
<evidence type="ECO:0000256" key="15">
    <source>
        <dbReference type="SAM" id="MobiDB-lite"/>
    </source>
</evidence>
<dbReference type="PANTHER" id="PTHR43445:SF3">
    <property type="entry name" value="UDP-N-ACETYLMURAMATE--L-ALANINE LIGASE"/>
    <property type="match status" value="1"/>
</dbReference>
<keyword evidence="12 14" id="KW-0961">Cell wall biogenesis/degradation</keyword>
<dbReference type="InterPro" id="IPR036565">
    <property type="entry name" value="Mur-like_cat_sf"/>
</dbReference>
<dbReference type="InterPro" id="IPR004101">
    <property type="entry name" value="Mur_ligase_C"/>
</dbReference>
<evidence type="ECO:0000256" key="9">
    <source>
        <dbReference type="ARBA" id="ARBA00022960"/>
    </source>
</evidence>
<evidence type="ECO:0000256" key="4">
    <source>
        <dbReference type="ARBA" id="ARBA00022490"/>
    </source>
</evidence>
<dbReference type="InterPro" id="IPR005758">
    <property type="entry name" value="UDP-N-AcMur_Ala_ligase_MurC"/>
</dbReference>
<dbReference type="SUPFAM" id="SSF53623">
    <property type="entry name" value="MurD-like peptide ligases, catalytic domain"/>
    <property type="match status" value="1"/>
</dbReference>
<dbReference type="Proteomes" id="UP000635902">
    <property type="component" value="Unassembled WGS sequence"/>
</dbReference>
<keyword evidence="11 14" id="KW-0131">Cell cycle</keyword>
<keyword evidence="10 14" id="KW-0573">Peptidoglycan synthesis</keyword>
<feature type="region of interest" description="Disordered" evidence="15">
    <location>
        <begin position="488"/>
        <end position="510"/>
    </location>
</feature>
<feature type="domain" description="Mur ligase C-terminal" evidence="17">
    <location>
        <begin position="344"/>
        <end position="474"/>
    </location>
</feature>
<reference evidence="19 20" key="1">
    <citation type="submission" date="2020-10" db="EMBL/GenBank/DDBJ databases">
        <title>Novel species in genus Corynebacterium.</title>
        <authorList>
            <person name="Zhang G."/>
        </authorList>
    </citation>
    <scope>NUCLEOTIDE SEQUENCE [LARGE SCALE GENOMIC DNA]</scope>
    <source>
        <strain evidence="19 20">DSM 45110</strain>
    </source>
</reference>
<evidence type="ECO:0000256" key="6">
    <source>
        <dbReference type="ARBA" id="ARBA00022618"/>
    </source>
</evidence>
<dbReference type="NCBIfam" id="TIGR01082">
    <property type="entry name" value="murC"/>
    <property type="match status" value="1"/>
</dbReference>
<dbReference type="EMBL" id="JADKMY010000002">
    <property type="protein sequence ID" value="MBF4553804.1"/>
    <property type="molecule type" value="Genomic_DNA"/>
</dbReference>
<evidence type="ECO:0000313" key="20">
    <source>
        <dbReference type="Proteomes" id="UP000635902"/>
    </source>
</evidence>
<evidence type="ECO:0000256" key="1">
    <source>
        <dbReference type="ARBA" id="ARBA00004496"/>
    </source>
</evidence>
<evidence type="ECO:0000256" key="12">
    <source>
        <dbReference type="ARBA" id="ARBA00023316"/>
    </source>
</evidence>
<keyword evidence="20" id="KW-1185">Reference proteome</keyword>
<dbReference type="GO" id="GO:0008763">
    <property type="term" value="F:UDP-N-acetylmuramate-L-alanine ligase activity"/>
    <property type="evidence" value="ECO:0007669"/>
    <property type="project" value="UniProtKB-EC"/>
</dbReference>
<evidence type="ECO:0000256" key="11">
    <source>
        <dbReference type="ARBA" id="ARBA00023306"/>
    </source>
</evidence>
<evidence type="ECO:0000256" key="10">
    <source>
        <dbReference type="ARBA" id="ARBA00022984"/>
    </source>
</evidence>
<keyword evidence="6 14" id="KW-0132">Cell division</keyword>
<dbReference type="InterPro" id="IPR013221">
    <property type="entry name" value="Mur_ligase_cen"/>
</dbReference>
<dbReference type="InterPro" id="IPR000713">
    <property type="entry name" value="Mur_ligase_N"/>
</dbReference>
<dbReference type="Pfam" id="PF08245">
    <property type="entry name" value="Mur_ligase_M"/>
    <property type="match status" value="1"/>
</dbReference>
<accession>A0ABR9ZK98</accession>
<evidence type="ECO:0000256" key="2">
    <source>
        <dbReference type="ARBA" id="ARBA00004752"/>
    </source>
</evidence>
<evidence type="ECO:0000259" key="17">
    <source>
        <dbReference type="Pfam" id="PF02875"/>
    </source>
</evidence>
<feature type="binding site" evidence="14">
    <location>
        <begin position="120"/>
        <end position="126"/>
    </location>
    <ligand>
        <name>ATP</name>
        <dbReference type="ChEBI" id="CHEBI:30616"/>
    </ligand>
</feature>
<evidence type="ECO:0000256" key="5">
    <source>
        <dbReference type="ARBA" id="ARBA00022598"/>
    </source>
</evidence>
<dbReference type="Pfam" id="PF01225">
    <property type="entry name" value="Mur_ligase"/>
    <property type="match status" value="1"/>
</dbReference>
<evidence type="ECO:0000256" key="13">
    <source>
        <dbReference type="ARBA" id="ARBA00047833"/>
    </source>
</evidence>
<dbReference type="PANTHER" id="PTHR43445">
    <property type="entry name" value="UDP-N-ACETYLMURAMATE--L-ALANINE LIGASE-RELATED"/>
    <property type="match status" value="1"/>
</dbReference>
<dbReference type="RefSeq" id="WP_194556703.1">
    <property type="nucleotide sequence ID" value="NZ_JADKMY010000002.1"/>
</dbReference>
<dbReference type="SUPFAM" id="SSF53244">
    <property type="entry name" value="MurD-like peptide ligases, peptide-binding domain"/>
    <property type="match status" value="1"/>
</dbReference>
<protein>
    <recommendedName>
        <fullName evidence="3 14">UDP-N-acetylmuramate--L-alanine ligase</fullName>
        <ecNumber evidence="3 14">6.3.2.8</ecNumber>
    </recommendedName>
    <alternativeName>
        <fullName evidence="14">UDP-N-acetylmuramoyl-L-alanine synthetase</fullName>
    </alternativeName>
</protein>
<dbReference type="InterPro" id="IPR036615">
    <property type="entry name" value="Mur_ligase_C_dom_sf"/>
</dbReference>
<feature type="compositionally biased region" description="Polar residues" evidence="15">
    <location>
        <begin position="497"/>
        <end position="510"/>
    </location>
</feature>
<keyword evidence="7 14" id="KW-0547">Nucleotide-binding</keyword>
<evidence type="ECO:0000259" key="18">
    <source>
        <dbReference type="Pfam" id="PF08245"/>
    </source>
</evidence>
<feature type="domain" description="Mur ligase central" evidence="18">
    <location>
        <begin position="118"/>
        <end position="319"/>
    </location>
</feature>
<comment type="caution">
    <text evidence="19">The sequence shown here is derived from an EMBL/GenBank/DDBJ whole genome shotgun (WGS) entry which is preliminary data.</text>
</comment>
<evidence type="ECO:0000259" key="16">
    <source>
        <dbReference type="Pfam" id="PF01225"/>
    </source>
</evidence>
<dbReference type="Gene3D" id="3.90.190.20">
    <property type="entry name" value="Mur ligase, C-terminal domain"/>
    <property type="match status" value="1"/>
</dbReference>
<keyword evidence="5 14" id="KW-0436">Ligase</keyword>
<evidence type="ECO:0000256" key="8">
    <source>
        <dbReference type="ARBA" id="ARBA00022840"/>
    </source>
</evidence>
<keyword evidence="8 14" id="KW-0067">ATP-binding</keyword>
<keyword evidence="9 14" id="KW-0133">Cell shape</keyword>
<comment type="pathway">
    <text evidence="2 14">Cell wall biogenesis; peptidoglycan biosynthesis.</text>
</comment>
<comment type="subcellular location">
    <subcellularLocation>
        <location evidence="1 14">Cytoplasm</location>
    </subcellularLocation>
</comment>
<name>A0ABR9ZK98_9CORY</name>